<protein>
    <submittedName>
        <fullName evidence="1">Uncharacterized protein</fullName>
    </submittedName>
</protein>
<dbReference type="AlphaFoldDB" id="A0A165NT60"/>
<accession>A0A165NT60</accession>
<keyword evidence="2" id="KW-1185">Reference proteome</keyword>
<evidence type="ECO:0000313" key="2">
    <source>
        <dbReference type="Proteomes" id="UP000076761"/>
    </source>
</evidence>
<evidence type="ECO:0000313" key="1">
    <source>
        <dbReference type="EMBL" id="KZT20073.1"/>
    </source>
</evidence>
<sequence length="88" mass="9693">MFAPSEGVRTGSSVTWISMIRRSKASIRHLCLKSENCAIGTLYCLMAILSGMPELETLGIINQFMERGDPFGGEMSYSIDSSALRRNT</sequence>
<proteinExistence type="predicted"/>
<dbReference type="Proteomes" id="UP000076761">
    <property type="component" value="Unassembled WGS sequence"/>
</dbReference>
<reference evidence="1 2" key="1">
    <citation type="journal article" date="2016" name="Mol. Biol. Evol.">
        <title>Comparative Genomics of Early-Diverging Mushroom-Forming Fungi Provides Insights into the Origins of Lignocellulose Decay Capabilities.</title>
        <authorList>
            <person name="Nagy L.G."/>
            <person name="Riley R."/>
            <person name="Tritt A."/>
            <person name="Adam C."/>
            <person name="Daum C."/>
            <person name="Floudas D."/>
            <person name="Sun H."/>
            <person name="Yadav J.S."/>
            <person name="Pangilinan J."/>
            <person name="Larsson K.H."/>
            <person name="Matsuura K."/>
            <person name="Barry K."/>
            <person name="Labutti K."/>
            <person name="Kuo R."/>
            <person name="Ohm R.A."/>
            <person name="Bhattacharya S.S."/>
            <person name="Shirouzu T."/>
            <person name="Yoshinaga Y."/>
            <person name="Martin F.M."/>
            <person name="Grigoriev I.V."/>
            <person name="Hibbett D.S."/>
        </authorList>
    </citation>
    <scope>NUCLEOTIDE SEQUENCE [LARGE SCALE GENOMIC DNA]</scope>
    <source>
        <strain evidence="1 2">HHB14362 ss-1</strain>
    </source>
</reference>
<gene>
    <name evidence="1" type="ORF">NEOLEDRAFT_1141155</name>
</gene>
<dbReference type="EMBL" id="KV425626">
    <property type="protein sequence ID" value="KZT20073.1"/>
    <property type="molecule type" value="Genomic_DNA"/>
</dbReference>
<name>A0A165NT60_9AGAM</name>
<dbReference type="InParanoid" id="A0A165NT60"/>
<organism evidence="1 2">
    <name type="scientific">Neolentinus lepideus HHB14362 ss-1</name>
    <dbReference type="NCBI Taxonomy" id="1314782"/>
    <lineage>
        <taxon>Eukaryota</taxon>
        <taxon>Fungi</taxon>
        <taxon>Dikarya</taxon>
        <taxon>Basidiomycota</taxon>
        <taxon>Agaricomycotina</taxon>
        <taxon>Agaricomycetes</taxon>
        <taxon>Gloeophyllales</taxon>
        <taxon>Gloeophyllaceae</taxon>
        <taxon>Neolentinus</taxon>
    </lineage>
</organism>